<dbReference type="AlphaFoldDB" id="A0A8E2WFK9"/>
<sequence length="129" mass="14180">MKIKFTAKPLGRPEFKIGQELEFHGRDEAYGRKYIDRGWAEDITPPVSVTEVQSTEADEAAAAAAAEAARLQAEADKLKARSEVVIPDDVAELSFVDLRALAVQLTDEPIRSKDDAIKAIEIEANRRAS</sequence>
<evidence type="ECO:0000313" key="3">
    <source>
        <dbReference type="Proteomes" id="UP000245631"/>
    </source>
</evidence>
<evidence type="ECO:0000256" key="1">
    <source>
        <dbReference type="SAM" id="Coils"/>
    </source>
</evidence>
<organism evidence="2 3">
    <name type="scientific">Rhizobium loti</name>
    <name type="common">Mesorhizobium loti</name>
    <dbReference type="NCBI Taxonomy" id="381"/>
    <lineage>
        <taxon>Bacteria</taxon>
        <taxon>Pseudomonadati</taxon>
        <taxon>Pseudomonadota</taxon>
        <taxon>Alphaproteobacteria</taxon>
        <taxon>Hyphomicrobiales</taxon>
        <taxon>Phyllobacteriaceae</taxon>
        <taxon>Mesorhizobium</taxon>
    </lineage>
</organism>
<dbReference type="EMBL" id="QGGH01000001">
    <property type="protein sequence ID" value="PWJ93538.1"/>
    <property type="molecule type" value="Genomic_DNA"/>
</dbReference>
<protein>
    <submittedName>
        <fullName evidence="2">Uncharacterized protein</fullName>
    </submittedName>
</protein>
<dbReference type="GeneID" id="61049574"/>
<accession>A0A8E2WFK9</accession>
<keyword evidence="1" id="KW-0175">Coiled coil</keyword>
<dbReference type="Proteomes" id="UP000245631">
    <property type="component" value="Unassembled WGS sequence"/>
</dbReference>
<reference evidence="2 3" key="1">
    <citation type="submission" date="2018-05" db="EMBL/GenBank/DDBJ databases">
        <title>Genomic Encyclopedia of Type Strains, Phase IV (KMG-IV): sequencing the most valuable type-strain genomes for metagenomic binning, comparative biology and taxonomic classification.</title>
        <authorList>
            <person name="Goeker M."/>
        </authorList>
    </citation>
    <scope>NUCLEOTIDE SEQUENCE [LARGE SCALE GENOMIC DNA]</scope>
    <source>
        <strain evidence="2 3">DSM 2626</strain>
    </source>
</reference>
<gene>
    <name evidence="2" type="ORF">C8D77_101217</name>
</gene>
<proteinExistence type="predicted"/>
<feature type="coiled-coil region" evidence="1">
    <location>
        <begin position="54"/>
        <end position="81"/>
    </location>
</feature>
<name>A0A8E2WFK9_RHILI</name>
<evidence type="ECO:0000313" key="2">
    <source>
        <dbReference type="EMBL" id="PWJ93538.1"/>
    </source>
</evidence>
<comment type="caution">
    <text evidence="2">The sequence shown here is derived from an EMBL/GenBank/DDBJ whole genome shotgun (WGS) entry which is preliminary data.</text>
</comment>
<dbReference type="RefSeq" id="WP_146211747.1">
    <property type="nucleotide sequence ID" value="NZ_QGGH01000001.1"/>
</dbReference>